<dbReference type="AlphaFoldDB" id="A0A914YFK6"/>
<proteinExistence type="predicted"/>
<sequence>MFVNFAAYEDFEDYRLYQIPFHDVSYTFFIVENRRNSSIPNVNLQQVLASVKDEKSWKKRETAVCVPEIFQQNTYDMSKFINLSAGKELSIMTPFDHPVDTHVVDKYFQAVSFNSFFKRIFI</sequence>
<protein>
    <submittedName>
        <fullName evidence="2">Uncharacterized protein</fullName>
    </submittedName>
</protein>
<reference evidence="2" key="1">
    <citation type="submission" date="2022-11" db="UniProtKB">
        <authorList>
            <consortium name="WormBaseParasite"/>
        </authorList>
    </citation>
    <scope>IDENTIFICATION</scope>
</reference>
<evidence type="ECO:0000313" key="2">
    <source>
        <dbReference type="WBParaSite" id="PSU_v2.g17542.t1"/>
    </source>
</evidence>
<name>A0A914YFK6_9BILA</name>
<keyword evidence="1" id="KW-1185">Reference proteome</keyword>
<evidence type="ECO:0000313" key="1">
    <source>
        <dbReference type="Proteomes" id="UP000887577"/>
    </source>
</evidence>
<accession>A0A914YFK6</accession>
<dbReference type="Proteomes" id="UP000887577">
    <property type="component" value="Unplaced"/>
</dbReference>
<dbReference type="WBParaSite" id="PSU_v2.g17542.t1">
    <property type="protein sequence ID" value="PSU_v2.g17542.t1"/>
    <property type="gene ID" value="PSU_v2.g17542"/>
</dbReference>
<organism evidence="1 2">
    <name type="scientific">Panagrolaimus superbus</name>
    <dbReference type="NCBI Taxonomy" id="310955"/>
    <lineage>
        <taxon>Eukaryota</taxon>
        <taxon>Metazoa</taxon>
        <taxon>Ecdysozoa</taxon>
        <taxon>Nematoda</taxon>
        <taxon>Chromadorea</taxon>
        <taxon>Rhabditida</taxon>
        <taxon>Tylenchina</taxon>
        <taxon>Panagrolaimomorpha</taxon>
        <taxon>Panagrolaimoidea</taxon>
        <taxon>Panagrolaimidae</taxon>
        <taxon>Panagrolaimus</taxon>
    </lineage>
</organism>